<dbReference type="InterPro" id="IPR001763">
    <property type="entry name" value="Rhodanese-like_dom"/>
</dbReference>
<evidence type="ECO:0000256" key="1">
    <source>
        <dbReference type="SAM" id="SignalP"/>
    </source>
</evidence>
<keyword evidence="1" id="KW-0732">Signal</keyword>
<dbReference type="OrthoDB" id="9800872at2"/>
<name>A0A4Q9KN21_PROTD</name>
<dbReference type="PANTHER" id="PTHR43031:SF1">
    <property type="entry name" value="PYRIDINE NUCLEOTIDE-DISULPHIDE OXIDOREDUCTASE"/>
    <property type="match status" value="1"/>
</dbReference>
<dbReference type="InterPro" id="IPR036873">
    <property type="entry name" value="Rhodanese-like_dom_sf"/>
</dbReference>
<dbReference type="Pfam" id="PF00581">
    <property type="entry name" value="Rhodanese"/>
    <property type="match status" value="1"/>
</dbReference>
<dbReference type="SMART" id="SM00450">
    <property type="entry name" value="RHOD"/>
    <property type="match status" value="1"/>
</dbReference>
<accession>A0A4Q9KN21</accession>
<dbReference type="RefSeq" id="WP_131171048.1">
    <property type="nucleotide sequence ID" value="NZ_FXTL01000002.1"/>
</dbReference>
<dbReference type="SUPFAM" id="SSF52821">
    <property type="entry name" value="Rhodanese/Cell cycle control phosphatase"/>
    <property type="match status" value="1"/>
</dbReference>
<sequence length="139" mass="14171">MALLRLISLFFVGLLLAGCASGSPQSGSGTAAPGGNETLSAADFATLIAQPDVVLLDVRTPAEFASGHLAGSRNVDFEASDFKTQISGLPKDATYALYCRSGNRSGQALAVMKAAGFTKVQHLGGGITSWQAAGRPVVS</sequence>
<dbReference type="PROSITE" id="PS50206">
    <property type="entry name" value="RHODANESE_3"/>
    <property type="match status" value="1"/>
</dbReference>
<feature type="chain" id="PRO_5039362818" evidence="1">
    <location>
        <begin position="18"/>
        <end position="139"/>
    </location>
</feature>
<feature type="signal peptide" evidence="1">
    <location>
        <begin position="1"/>
        <end position="17"/>
    </location>
</feature>
<organism evidence="3 4">
    <name type="scientific">Propioniciclava tarda</name>
    <dbReference type="NCBI Taxonomy" id="433330"/>
    <lineage>
        <taxon>Bacteria</taxon>
        <taxon>Bacillati</taxon>
        <taxon>Actinomycetota</taxon>
        <taxon>Actinomycetes</taxon>
        <taxon>Propionibacteriales</taxon>
        <taxon>Propionibacteriaceae</taxon>
        <taxon>Propioniciclava</taxon>
    </lineage>
</organism>
<dbReference type="Proteomes" id="UP000291933">
    <property type="component" value="Unassembled WGS sequence"/>
</dbReference>
<protein>
    <submittedName>
        <fullName evidence="3">Rhodanese-like domain-containing protein</fullName>
    </submittedName>
</protein>
<gene>
    <name evidence="3" type="ORF">ET996_02875</name>
</gene>
<dbReference type="EMBL" id="SDMR01000002">
    <property type="protein sequence ID" value="TBT95933.1"/>
    <property type="molecule type" value="Genomic_DNA"/>
</dbReference>
<dbReference type="PROSITE" id="PS51257">
    <property type="entry name" value="PROKAR_LIPOPROTEIN"/>
    <property type="match status" value="1"/>
</dbReference>
<feature type="domain" description="Rhodanese" evidence="2">
    <location>
        <begin position="49"/>
        <end position="139"/>
    </location>
</feature>
<reference evidence="3 4" key="1">
    <citation type="submission" date="2019-01" db="EMBL/GenBank/DDBJ databases">
        <title>Lactibacter flavus gen. nov., sp. nov., a novel bacterium of the family Propionibacteriaceae isolated from raw milk and dairy products.</title>
        <authorList>
            <person name="Huptas C."/>
            <person name="Wenning M."/>
            <person name="Breitenwieser F."/>
            <person name="Doll E."/>
            <person name="Von Neubeck M."/>
            <person name="Busse H.-J."/>
            <person name="Scherer S."/>
        </authorList>
    </citation>
    <scope>NUCLEOTIDE SEQUENCE [LARGE SCALE GENOMIC DNA]</scope>
    <source>
        <strain evidence="3 4">DSM 22130</strain>
    </source>
</reference>
<dbReference type="Gene3D" id="3.40.250.10">
    <property type="entry name" value="Rhodanese-like domain"/>
    <property type="match status" value="1"/>
</dbReference>
<dbReference type="CDD" id="cd00158">
    <property type="entry name" value="RHOD"/>
    <property type="match status" value="1"/>
</dbReference>
<evidence type="ECO:0000313" key="4">
    <source>
        <dbReference type="Proteomes" id="UP000291933"/>
    </source>
</evidence>
<dbReference type="AlphaFoldDB" id="A0A4Q9KN21"/>
<keyword evidence="4" id="KW-1185">Reference proteome</keyword>
<dbReference type="PANTHER" id="PTHR43031">
    <property type="entry name" value="FAD-DEPENDENT OXIDOREDUCTASE"/>
    <property type="match status" value="1"/>
</dbReference>
<comment type="caution">
    <text evidence="3">The sequence shown here is derived from an EMBL/GenBank/DDBJ whole genome shotgun (WGS) entry which is preliminary data.</text>
</comment>
<proteinExistence type="predicted"/>
<dbReference type="InterPro" id="IPR050229">
    <property type="entry name" value="GlpE_sulfurtransferase"/>
</dbReference>
<evidence type="ECO:0000313" key="3">
    <source>
        <dbReference type="EMBL" id="TBT95933.1"/>
    </source>
</evidence>
<evidence type="ECO:0000259" key="2">
    <source>
        <dbReference type="PROSITE" id="PS50206"/>
    </source>
</evidence>